<dbReference type="AlphaFoldDB" id="A0A1W1XT36"/>
<dbReference type="EMBL" id="FWXF01000019">
    <property type="protein sequence ID" value="SMC27047.1"/>
    <property type="molecule type" value="Genomic_DNA"/>
</dbReference>
<dbReference type="Pfam" id="PF01077">
    <property type="entry name" value="NIR_SIR"/>
    <property type="match status" value="1"/>
</dbReference>
<keyword evidence="2" id="KW-0479">Metal-binding</keyword>
<dbReference type="OrthoDB" id="9800558at2"/>
<dbReference type="Proteomes" id="UP000192783">
    <property type="component" value="Unassembled WGS sequence"/>
</dbReference>
<reference evidence="6 7" key="1">
    <citation type="submission" date="2017-04" db="EMBL/GenBank/DDBJ databases">
        <authorList>
            <person name="Afonso C.L."/>
            <person name="Miller P.J."/>
            <person name="Scott M.A."/>
            <person name="Spackman E."/>
            <person name="Goraichik I."/>
            <person name="Dimitrov K.M."/>
            <person name="Suarez D.L."/>
            <person name="Swayne D.E."/>
        </authorList>
    </citation>
    <scope>NUCLEOTIDE SEQUENCE [LARGE SCALE GENOMIC DNA]</scope>
    <source>
        <strain evidence="6 7">DSM 13146</strain>
    </source>
</reference>
<dbReference type="GO" id="GO:0020037">
    <property type="term" value="F:heme binding"/>
    <property type="evidence" value="ECO:0007669"/>
    <property type="project" value="InterPro"/>
</dbReference>
<dbReference type="InterPro" id="IPR045854">
    <property type="entry name" value="NO2/SO3_Rdtase_4Fe4S_sf"/>
</dbReference>
<dbReference type="InterPro" id="IPR042298">
    <property type="entry name" value="P-CP_red_C"/>
</dbReference>
<protein>
    <submittedName>
        <fullName evidence="6">4Fe-4S dicluster domain-containing protein</fullName>
    </submittedName>
</protein>
<dbReference type="SUPFAM" id="SSF56014">
    <property type="entry name" value="Nitrite and sulphite reductase 4Fe-4S domain-like"/>
    <property type="match status" value="1"/>
</dbReference>
<organism evidence="6 7">
    <name type="scientific">Desulfacinum hydrothermale DSM 13146</name>
    <dbReference type="NCBI Taxonomy" id="1121390"/>
    <lineage>
        <taxon>Bacteria</taxon>
        <taxon>Pseudomonadati</taxon>
        <taxon>Thermodesulfobacteriota</taxon>
        <taxon>Syntrophobacteria</taxon>
        <taxon>Syntrophobacterales</taxon>
        <taxon>Syntrophobacteraceae</taxon>
        <taxon>Desulfacinum</taxon>
    </lineage>
</organism>
<dbReference type="GO" id="GO:0015995">
    <property type="term" value="P:chlorophyll biosynthetic process"/>
    <property type="evidence" value="ECO:0007669"/>
    <property type="project" value="InterPro"/>
</dbReference>
<dbReference type="SUPFAM" id="SSF54862">
    <property type="entry name" value="4Fe-4S ferredoxins"/>
    <property type="match status" value="1"/>
</dbReference>
<evidence type="ECO:0000313" key="7">
    <source>
        <dbReference type="Proteomes" id="UP000192783"/>
    </source>
</evidence>
<dbReference type="Gene3D" id="1.10.8.550">
    <property type="entry name" value="Proto-chlorophyllide reductase 57 kD subunit B"/>
    <property type="match status" value="1"/>
</dbReference>
<dbReference type="Pfam" id="PF00037">
    <property type="entry name" value="Fer4"/>
    <property type="match status" value="2"/>
</dbReference>
<dbReference type="GO" id="GO:0015979">
    <property type="term" value="P:photosynthesis"/>
    <property type="evidence" value="ECO:0007669"/>
    <property type="project" value="InterPro"/>
</dbReference>
<keyword evidence="4" id="KW-0411">Iron-sulfur</keyword>
<feature type="domain" description="4Fe-4S ferredoxin-type" evidence="5">
    <location>
        <begin position="169"/>
        <end position="198"/>
    </location>
</feature>
<dbReference type="Gene3D" id="3.30.413.10">
    <property type="entry name" value="Sulfite Reductase Hemoprotein, domain 1"/>
    <property type="match status" value="1"/>
</dbReference>
<dbReference type="Pfam" id="PF08369">
    <property type="entry name" value="PCP_red"/>
    <property type="match status" value="1"/>
</dbReference>
<keyword evidence="1" id="KW-0004">4Fe-4S</keyword>
<keyword evidence="7" id="KW-1185">Reference proteome</keyword>
<evidence type="ECO:0000256" key="2">
    <source>
        <dbReference type="ARBA" id="ARBA00022723"/>
    </source>
</evidence>
<proteinExistence type="predicted"/>
<dbReference type="PANTHER" id="PTHR24960">
    <property type="entry name" value="PHOTOSYSTEM I IRON-SULFUR CENTER-RELATED"/>
    <property type="match status" value="1"/>
</dbReference>
<evidence type="ECO:0000313" key="6">
    <source>
        <dbReference type="EMBL" id="SMC27047.1"/>
    </source>
</evidence>
<dbReference type="RefSeq" id="WP_084058770.1">
    <property type="nucleotide sequence ID" value="NZ_FWXF01000019.1"/>
</dbReference>
<dbReference type="PROSITE" id="PS00198">
    <property type="entry name" value="4FE4S_FER_1"/>
    <property type="match status" value="1"/>
</dbReference>
<evidence type="ECO:0000256" key="1">
    <source>
        <dbReference type="ARBA" id="ARBA00022485"/>
    </source>
</evidence>
<dbReference type="PROSITE" id="PS51379">
    <property type="entry name" value="4FE4S_FER_2"/>
    <property type="match status" value="2"/>
</dbReference>
<dbReference type="InterPro" id="IPR017896">
    <property type="entry name" value="4Fe4S_Fe-S-bd"/>
</dbReference>
<dbReference type="PANTHER" id="PTHR24960:SF79">
    <property type="entry name" value="PHOTOSYSTEM I IRON-SULFUR CENTER"/>
    <property type="match status" value="1"/>
</dbReference>
<dbReference type="InterPro" id="IPR050157">
    <property type="entry name" value="PSI_iron-sulfur_center"/>
</dbReference>
<feature type="domain" description="4Fe-4S ferredoxin-type" evidence="5">
    <location>
        <begin position="138"/>
        <end position="167"/>
    </location>
</feature>
<dbReference type="GO" id="GO:0016491">
    <property type="term" value="F:oxidoreductase activity"/>
    <property type="evidence" value="ECO:0007669"/>
    <property type="project" value="InterPro"/>
</dbReference>
<name>A0A1W1XT36_9BACT</name>
<accession>A0A1W1XT36</accession>
<keyword evidence="3" id="KW-0408">Iron</keyword>
<evidence type="ECO:0000256" key="3">
    <source>
        <dbReference type="ARBA" id="ARBA00023004"/>
    </source>
</evidence>
<sequence>MEWSREASDAVSRAPFFVRKRIRKRVEEEARRQGARAVSLAHVRAAQQKYLQSMEREVKGYRLEACFGQSGCPNRVLDSTSLMDRLKRLLDAKDFLAFLKSRVEGPLKFHHEFRVILADCPNACSRPQIVDIGIIGAQKPTLAEGECTGCGACVEVCQEGAFSLEPGSFIVNWHRERCVYCGQCLAACPSGALQAQVTGYRLLLGGKLGRHPQLGRELPGILDEDQVVRVVERCVDAYMAEPVDRFSRFGEFLNRTDWEKFLPNTLGLT</sequence>
<dbReference type="InterPro" id="IPR006067">
    <property type="entry name" value="NO2/SO3_Rdtase_4Fe4S_dom"/>
</dbReference>
<dbReference type="GO" id="GO:0046872">
    <property type="term" value="F:metal ion binding"/>
    <property type="evidence" value="ECO:0007669"/>
    <property type="project" value="UniProtKB-KW"/>
</dbReference>
<dbReference type="Gene3D" id="3.30.70.20">
    <property type="match status" value="1"/>
</dbReference>
<dbReference type="InterPro" id="IPR013580">
    <property type="entry name" value="LI-POR_suB-like_C"/>
</dbReference>
<dbReference type="InterPro" id="IPR017900">
    <property type="entry name" value="4Fe4S_Fe_S_CS"/>
</dbReference>
<evidence type="ECO:0000259" key="5">
    <source>
        <dbReference type="PROSITE" id="PS51379"/>
    </source>
</evidence>
<dbReference type="STRING" id="1121390.SAMN02746041_02859"/>
<gene>
    <name evidence="6" type="ORF">SAMN02746041_02859</name>
</gene>
<evidence type="ECO:0000256" key="4">
    <source>
        <dbReference type="ARBA" id="ARBA00023014"/>
    </source>
</evidence>
<dbReference type="GO" id="GO:0051539">
    <property type="term" value="F:4 iron, 4 sulfur cluster binding"/>
    <property type="evidence" value="ECO:0007669"/>
    <property type="project" value="UniProtKB-KW"/>
</dbReference>